<dbReference type="Proteomes" id="UP000335636">
    <property type="component" value="Unassembled WGS sequence"/>
</dbReference>
<dbReference type="Pfam" id="PF00005">
    <property type="entry name" value="ABC_tran"/>
    <property type="match status" value="1"/>
</dbReference>
<organism evidence="4 5">
    <name type="scientific">Marmota monax</name>
    <name type="common">Woodchuck</name>
    <dbReference type="NCBI Taxonomy" id="9995"/>
    <lineage>
        <taxon>Eukaryota</taxon>
        <taxon>Metazoa</taxon>
        <taxon>Chordata</taxon>
        <taxon>Craniata</taxon>
        <taxon>Vertebrata</taxon>
        <taxon>Euteleostomi</taxon>
        <taxon>Mammalia</taxon>
        <taxon>Eutheria</taxon>
        <taxon>Euarchontoglires</taxon>
        <taxon>Glires</taxon>
        <taxon>Rodentia</taxon>
        <taxon>Sciuromorpha</taxon>
        <taxon>Sciuridae</taxon>
        <taxon>Xerinae</taxon>
        <taxon>Marmotini</taxon>
        <taxon>Marmota</taxon>
    </lineage>
</organism>
<dbReference type="GO" id="GO:0005319">
    <property type="term" value="F:lipid transporter activity"/>
    <property type="evidence" value="ECO:0007669"/>
    <property type="project" value="TreeGrafter"/>
</dbReference>
<feature type="domain" description="ABC transporter" evidence="3">
    <location>
        <begin position="7"/>
        <end position="46"/>
    </location>
</feature>
<comment type="caution">
    <text evidence="4">The sequence shown here is derived from an EMBL/GenBank/DDBJ whole genome shotgun (WGS) entry which is preliminary data.</text>
</comment>
<keyword evidence="1" id="KW-0813">Transport</keyword>
<dbReference type="PANTHER" id="PTHR19229">
    <property type="entry name" value="ATP-BINDING CASSETTE TRANSPORTER SUBFAMILY A ABCA"/>
    <property type="match status" value="1"/>
</dbReference>
<dbReference type="GO" id="GO:0016020">
    <property type="term" value="C:membrane"/>
    <property type="evidence" value="ECO:0007669"/>
    <property type="project" value="InterPro"/>
</dbReference>
<proteinExistence type="predicted"/>
<evidence type="ECO:0000313" key="5">
    <source>
        <dbReference type="Proteomes" id="UP000335636"/>
    </source>
</evidence>
<name>A0A5E4D7K4_MARMO</name>
<dbReference type="GO" id="GO:0005524">
    <property type="term" value="F:ATP binding"/>
    <property type="evidence" value="ECO:0007669"/>
    <property type="project" value="InterPro"/>
</dbReference>
<keyword evidence="5" id="KW-1185">Reference proteome</keyword>
<feature type="non-terminal residue" evidence="4">
    <location>
        <position position="65"/>
    </location>
</feature>
<reference evidence="4" key="1">
    <citation type="submission" date="2019-04" db="EMBL/GenBank/DDBJ databases">
        <authorList>
            <person name="Alioto T."/>
            <person name="Alioto T."/>
        </authorList>
    </citation>
    <scope>NUCLEOTIDE SEQUENCE [LARGE SCALE GENOMIC DNA]</scope>
</reference>
<feature type="non-terminal residue" evidence="4">
    <location>
        <position position="1"/>
    </location>
</feature>
<keyword evidence="2" id="KW-0677">Repeat</keyword>
<dbReference type="EMBL" id="CABDUW010004276">
    <property type="protein sequence ID" value="VTJ90237.1"/>
    <property type="molecule type" value="Genomic_DNA"/>
</dbReference>
<dbReference type="InterPro" id="IPR003439">
    <property type="entry name" value="ABC_transporter-like_ATP-bd"/>
</dbReference>
<dbReference type="InterPro" id="IPR027417">
    <property type="entry name" value="P-loop_NTPase"/>
</dbReference>
<evidence type="ECO:0000256" key="2">
    <source>
        <dbReference type="ARBA" id="ARBA00022737"/>
    </source>
</evidence>
<dbReference type="SUPFAM" id="SSF52540">
    <property type="entry name" value="P-loop containing nucleoside triphosphate hydrolases"/>
    <property type="match status" value="1"/>
</dbReference>
<evidence type="ECO:0000256" key="1">
    <source>
        <dbReference type="ARBA" id="ARBA00022448"/>
    </source>
</evidence>
<dbReference type="InterPro" id="IPR026082">
    <property type="entry name" value="ABCA"/>
</dbReference>
<gene>
    <name evidence="4" type="ORF">MONAX_5E009469</name>
</gene>
<sequence length="65" mass="7280">TLKDVGLIQHQHKQTQTLSGGLKRKLSIGIAFMGTSRTVVLDEPTSGVDPCSRRSLWDILLKYRE</sequence>
<dbReference type="GO" id="GO:0016887">
    <property type="term" value="F:ATP hydrolysis activity"/>
    <property type="evidence" value="ECO:0007669"/>
    <property type="project" value="InterPro"/>
</dbReference>
<dbReference type="PANTHER" id="PTHR19229:SF36">
    <property type="entry name" value="ATP-BINDING CASSETTE SUB-FAMILY A MEMBER 2"/>
    <property type="match status" value="1"/>
</dbReference>
<dbReference type="GO" id="GO:0140359">
    <property type="term" value="F:ABC-type transporter activity"/>
    <property type="evidence" value="ECO:0007669"/>
    <property type="project" value="InterPro"/>
</dbReference>
<accession>A0A5E4D7K4</accession>
<evidence type="ECO:0000259" key="3">
    <source>
        <dbReference type="Pfam" id="PF00005"/>
    </source>
</evidence>
<dbReference type="AlphaFoldDB" id="A0A5E4D7K4"/>
<dbReference type="Gene3D" id="3.40.50.300">
    <property type="entry name" value="P-loop containing nucleotide triphosphate hydrolases"/>
    <property type="match status" value="1"/>
</dbReference>
<protein>
    <recommendedName>
        <fullName evidence="3">ABC transporter domain-containing protein</fullName>
    </recommendedName>
</protein>
<evidence type="ECO:0000313" key="4">
    <source>
        <dbReference type="EMBL" id="VTJ90237.1"/>
    </source>
</evidence>